<dbReference type="InterPro" id="IPR004474">
    <property type="entry name" value="LytR_CpsA_psr"/>
</dbReference>
<organism evidence="4">
    <name type="scientific">freshwater metagenome</name>
    <dbReference type="NCBI Taxonomy" id="449393"/>
    <lineage>
        <taxon>unclassified sequences</taxon>
        <taxon>metagenomes</taxon>
        <taxon>ecological metagenomes</taxon>
    </lineage>
</organism>
<dbReference type="InterPro" id="IPR050922">
    <property type="entry name" value="LytR/CpsA/Psr_CW_biosynth"/>
</dbReference>
<evidence type="ECO:0000256" key="2">
    <source>
        <dbReference type="SAM" id="Phobius"/>
    </source>
</evidence>
<evidence type="ECO:0000256" key="1">
    <source>
        <dbReference type="SAM" id="MobiDB-lite"/>
    </source>
</evidence>
<feature type="compositionally biased region" description="Pro residues" evidence="1">
    <location>
        <begin position="53"/>
        <end position="75"/>
    </location>
</feature>
<feature type="domain" description="Cell envelope-related transcriptional attenuator" evidence="3">
    <location>
        <begin position="167"/>
        <end position="307"/>
    </location>
</feature>
<dbReference type="AlphaFoldDB" id="A0A6J6S6W6"/>
<feature type="compositionally biased region" description="Basic and acidic residues" evidence="1">
    <location>
        <begin position="1"/>
        <end position="12"/>
    </location>
</feature>
<evidence type="ECO:0000313" key="4">
    <source>
        <dbReference type="EMBL" id="CAB4730478.1"/>
    </source>
</evidence>
<proteinExistence type="predicted"/>
<dbReference type="Pfam" id="PF03816">
    <property type="entry name" value="LytR_cpsA_psr"/>
    <property type="match status" value="1"/>
</dbReference>
<keyword evidence="2" id="KW-1133">Transmembrane helix</keyword>
<protein>
    <submittedName>
        <fullName evidence="4">Unannotated protein</fullName>
    </submittedName>
</protein>
<name>A0A6J6S6W6_9ZZZZ</name>
<dbReference type="Gene3D" id="3.40.630.190">
    <property type="entry name" value="LCP protein"/>
    <property type="match status" value="1"/>
</dbReference>
<feature type="region of interest" description="Disordered" evidence="1">
    <location>
        <begin position="1"/>
        <end position="86"/>
    </location>
</feature>
<dbReference type="PANTHER" id="PTHR33392:SF6">
    <property type="entry name" value="POLYISOPRENYL-TEICHOIC ACID--PEPTIDOGLYCAN TEICHOIC ACID TRANSFERASE TAGU"/>
    <property type="match status" value="1"/>
</dbReference>
<feature type="transmembrane region" description="Helical" evidence="2">
    <location>
        <begin position="96"/>
        <end position="116"/>
    </location>
</feature>
<gene>
    <name evidence="4" type="ORF">UFOPK2579_02543</name>
</gene>
<reference evidence="4" key="1">
    <citation type="submission" date="2020-05" db="EMBL/GenBank/DDBJ databases">
        <authorList>
            <person name="Chiriac C."/>
            <person name="Salcher M."/>
            <person name="Ghai R."/>
            <person name="Kavagutti S V."/>
        </authorList>
    </citation>
    <scope>NUCLEOTIDE SEQUENCE</scope>
</reference>
<dbReference type="PANTHER" id="PTHR33392">
    <property type="entry name" value="POLYISOPRENYL-TEICHOIC ACID--PEPTIDOGLYCAN TEICHOIC ACID TRANSFERASE TAGU"/>
    <property type="match status" value="1"/>
</dbReference>
<dbReference type="EMBL" id="CAEZXR010000387">
    <property type="protein sequence ID" value="CAB4730478.1"/>
    <property type="molecule type" value="Genomic_DNA"/>
</dbReference>
<sequence length="407" mass="43298">MAERPDDGDREAGSGPEFGWLYGGQQATPPPTHEPGPDATRMMRTQPRDLPGAVPPPGTAPVPTPAPGAPPPYSPAPGGGGVPLPRPRRPRFRVRYVLLLVLLWIVYLVAVPVFAWTKVDKVAFEPGGDRPGEQPGTTYLVVGSDSRGDLTAAERKAYGTGNASGQRTDTILVLHTGSGPNLLMSIPRDTLVDVPGHGTTKINAAYAFGGPKLLVKTVEQTTGIRIDEYVEIGIGGFVDLVDAVGGVEICPKQDMVDKLANLDVKKGCQEADGVTALGYARSRHVAALGDIERTRQQREVVSAIGRSAVSPWSVLNPVRWWRLNMASVRTVTVGDGMSPLRAGLWAMAMTRVDGDTGLTCVVPISDLAVHLDEARAKQMFQAVIEDRTDRIGKSLCTPTGLPKAITG</sequence>
<keyword evidence="2" id="KW-0472">Membrane</keyword>
<accession>A0A6J6S6W6</accession>
<dbReference type="NCBIfam" id="TIGR00350">
    <property type="entry name" value="lytR_cpsA_psr"/>
    <property type="match status" value="1"/>
</dbReference>
<evidence type="ECO:0000259" key="3">
    <source>
        <dbReference type="Pfam" id="PF03816"/>
    </source>
</evidence>
<keyword evidence="2" id="KW-0812">Transmembrane</keyword>